<dbReference type="InterPro" id="IPR024140">
    <property type="entry name" value="Noxa"/>
</dbReference>
<dbReference type="AlphaFoldDB" id="A0A803YIP1"/>
<gene>
    <name evidence="1" type="primary">PMAIP1</name>
</gene>
<protein>
    <recommendedName>
        <fullName evidence="3">Phorbol-12-myristate-13-acetate-induced protein 1</fullName>
    </recommendedName>
</protein>
<keyword evidence="2" id="KW-1185">Reference proteome</keyword>
<reference evidence="1 2" key="1">
    <citation type="journal article" date="2010" name="PLoS Biol.">
        <title>Multi-platform next-generation sequencing of the domestic turkey (Meleagris gallopavo): genome assembly and analysis.</title>
        <authorList>
            <person name="Dalloul R.A."/>
            <person name="Long J.A."/>
            <person name="Zimin A.V."/>
            <person name="Aslam L."/>
            <person name="Beal K."/>
            <person name="Blomberg L.A."/>
            <person name="Bouffard P."/>
            <person name="Burt D.W."/>
            <person name="Crasta O."/>
            <person name="Crooijmans R.P."/>
            <person name="Cooper K."/>
            <person name="Coulombe R.A."/>
            <person name="De S."/>
            <person name="Delany M.E."/>
            <person name="Dodgson J.B."/>
            <person name="Dong J.J."/>
            <person name="Evans C."/>
            <person name="Frederickson K.M."/>
            <person name="Flicek P."/>
            <person name="Florea L."/>
            <person name="Folkerts O."/>
            <person name="Groenen M.A."/>
            <person name="Harkins T.T."/>
            <person name="Herrero J."/>
            <person name="Hoffmann S."/>
            <person name="Megens H.J."/>
            <person name="Jiang A."/>
            <person name="de Jong P."/>
            <person name="Kaiser P."/>
            <person name="Kim H."/>
            <person name="Kim K.W."/>
            <person name="Kim S."/>
            <person name="Langenberger D."/>
            <person name="Lee M.K."/>
            <person name="Lee T."/>
            <person name="Mane S."/>
            <person name="Marcais G."/>
            <person name="Marz M."/>
            <person name="McElroy A.P."/>
            <person name="Modise T."/>
            <person name="Nefedov M."/>
            <person name="Notredame C."/>
            <person name="Paton I.R."/>
            <person name="Payne W.S."/>
            <person name="Pertea G."/>
            <person name="Prickett D."/>
            <person name="Puiu D."/>
            <person name="Qioa D."/>
            <person name="Raineri E."/>
            <person name="Ruffier M."/>
            <person name="Salzberg S.L."/>
            <person name="Schatz M.C."/>
            <person name="Scheuring C."/>
            <person name="Schmidt C.J."/>
            <person name="Schroeder S."/>
            <person name="Searle S.M."/>
            <person name="Smith E.J."/>
            <person name="Smith J."/>
            <person name="Sonstegard T.S."/>
            <person name="Stadler P.F."/>
            <person name="Tafer H."/>
            <person name="Tu Z.J."/>
            <person name="Van Tassell C.P."/>
            <person name="Vilella A.J."/>
            <person name="Williams K.P."/>
            <person name="Yorke J.A."/>
            <person name="Zhang L."/>
            <person name="Zhang H.B."/>
            <person name="Zhang X."/>
            <person name="Zhang Y."/>
            <person name="Reed K.M."/>
        </authorList>
    </citation>
    <scope>NUCLEOTIDE SEQUENCE [LARGE SCALE GENOMIC DNA]</scope>
</reference>
<dbReference type="PANTHER" id="PTHR14299">
    <property type="entry name" value="PHORBOL-12-MYRISTATE-13-ACETATE-INDUCED PROTEIN 1"/>
    <property type="match status" value="1"/>
</dbReference>
<dbReference type="InParanoid" id="A0A803YIP1"/>
<dbReference type="GO" id="GO:0006974">
    <property type="term" value="P:DNA damage response"/>
    <property type="evidence" value="ECO:0007669"/>
    <property type="project" value="InterPro"/>
</dbReference>
<organism evidence="1 2">
    <name type="scientific">Meleagris gallopavo</name>
    <name type="common">Wild turkey</name>
    <dbReference type="NCBI Taxonomy" id="9103"/>
    <lineage>
        <taxon>Eukaryota</taxon>
        <taxon>Metazoa</taxon>
        <taxon>Chordata</taxon>
        <taxon>Craniata</taxon>
        <taxon>Vertebrata</taxon>
        <taxon>Euteleostomi</taxon>
        <taxon>Archelosauria</taxon>
        <taxon>Archosauria</taxon>
        <taxon>Dinosauria</taxon>
        <taxon>Saurischia</taxon>
        <taxon>Theropoda</taxon>
        <taxon>Coelurosauria</taxon>
        <taxon>Aves</taxon>
        <taxon>Neognathae</taxon>
        <taxon>Galloanserae</taxon>
        <taxon>Galliformes</taxon>
        <taxon>Phasianidae</taxon>
        <taxon>Meleagridinae</taxon>
        <taxon>Meleagris</taxon>
    </lineage>
</organism>
<dbReference type="GO" id="GO:0043065">
    <property type="term" value="P:positive regulation of apoptotic process"/>
    <property type="evidence" value="ECO:0007669"/>
    <property type="project" value="InterPro"/>
</dbReference>
<dbReference type="Proteomes" id="UP000001645">
    <property type="component" value="Chromosome Z"/>
</dbReference>
<evidence type="ECO:0000313" key="1">
    <source>
        <dbReference type="Ensembl" id="ENSMGAP00000031639.1"/>
    </source>
</evidence>
<dbReference type="GeneTree" id="ENSGT01030000235248"/>
<sequence>LSGKDLVRIKSPSPCACSAERDAVAECALELRKIGDKADLQQKVLNLIAKLFCPKKPRPRC</sequence>
<dbReference type="GO" id="GO:0001836">
    <property type="term" value="P:release of cytochrome c from mitochondria"/>
    <property type="evidence" value="ECO:0007669"/>
    <property type="project" value="InterPro"/>
</dbReference>
<dbReference type="Ensembl" id="ENSMGAT00000035183.1">
    <property type="protein sequence ID" value="ENSMGAP00000031639.1"/>
    <property type="gene ID" value="ENSMGAG00000020498.1"/>
</dbReference>
<evidence type="ECO:0000313" key="2">
    <source>
        <dbReference type="Proteomes" id="UP000001645"/>
    </source>
</evidence>
<accession>A0A803YIP1</accession>
<dbReference type="FunCoup" id="A0A803YIP1">
    <property type="interactions" value="22"/>
</dbReference>
<evidence type="ECO:0008006" key="3">
    <source>
        <dbReference type="Google" id="ProtNLM"/>
    </source>
</evidence>
<reference evidence="1" key="3">
    <citation type="submission" date="2025-09" db="UniProtKB">
        <authorList>
            <consortium name="Ensembl"/>
        </authorList>
    </citation>
    <scope>IDENTIFICATION</scope>
</reference>
<proteinExistence type="predicted"/>
<reference evidence="1" key="2">
    <citation type="submission" date="2025-08" db="UniProtKB">
        <authorList>
            <consortium name="Ensembl"/>
        </authorList>
    </citation>
    <scope>IDENTIFICATION</scope>
</reference>
<dbReference type="Pfam" id="PF15150">
    <property type="entry name" value="PMAIP1"/>
    <property type="match status" value="1"/>
</dbReference>
<name>A0A803YIP1_MELGA</name>
<dbReference type="PANTHER" id="PTHR14299:SF0">
    <property type="entry name" value="PHORBOL-12-MYRISTATE-13-ACETATE-INDUCED PROTEIN 1"/>
    <property type="match status" value="1"/>
</dbReference>